<gene>
    <name evidence="1" type="ORF">JK636_06065</name>
</gene>
<dbReference type="InterPro" id="IPR011990">
    <property type="entry name" value="TPR-like_helical_dom_sf"/>
</dbReference>
<protein>
    <submittedName>
        <fullName evidence="1">Tetratricopeptide repeat protein</fullName>
    </submittedName>
</protein>
<name>A0ABS1T7S3_9CLOT</name>
<dbReference type="PANTHER" id="PTHR10098">
    <property type="entry name" value="RAPSYN-RELATED"/>
    <property type="match status" value="1"/>
</dbReference>
<dbReference type="EMBL" id="JAESWC010000002">
    <property type="protein sequence ID" value="MBL4935321.1"/>
    <property type="molecule type" value="Genomic_DNA"/>
</dbReference>
<dbReference type="PANTHER" id="PTHR10098:SF112">
    <property type="entry name" value="SLR0380 PROTEIN"/>
    <property type="match status" value="1"/>
</dbReference>
<dbReference type="Gene3D" id="1.25.40.10">
    <property type="entry name" value="Tetratricopeptide repeat domain"/>
    <property type="match status" value="2"/>
</dbReference>
<sequence length="572" mass="66451">MKITEDAQKFEEQNNIKEALESYEKVLDIYTEGYKDDKVFKMQLKIGDLYQIIGKIESGLNYFLMAYESAKSLQNKFFQVDSLAKISDSYLSLGKIEEGIKYADEAESILSCVQYTKGRLELSIFWARTYYVKKQLYKARDICNEALKLCSDDYPFLKGRILTTLAELYKDITSVEEHLALLNQAYECFEKVNYKRGMLGVINNIAAVYGDKLQDYEKALNYFFKLKDISENSIFVEFHKISYLNIGEAYFKYFKYDEAVFWFTEALKNPVGAYMDNILVYNYSYLLLANLKLHNYRESYNYFIKAKDEVNKNANVESTLVQYYKSSALMFLEFGYIDKAEGFIKQALNSVSKDETMIKWNIGLIYEYIKLKKASSESEIIDIIEGIRYTISKYTNKDEVLDAVYDTAIELICSKRYELAFKLIDEYSHIKSDNDSVILKEQYILAKKNEFNGSENLEILNSALGLAGLTGNSKIYSYICCSIGDYFEKNNELLDSINYYYKAYSIVKKLIFSVPEEYRIAYINCSNSLEIINKLILLKKQSTKLSDYSYAELKSLSNLKQLEDILNIVDSI</sequence>
<dbReference type="InterPro" id="IPR019734">
    <property type="entry name" value="TPR_rpt"/>
</dbReference>
<evidence type="ECO:0000313" key="2">
    <source>
        <dbReference type="Proteomes" id="UP000632377"/>
    </source>
</evidence>
<organism evidence="1 2">
    <name type="scientific">Clostridium rhizosphaerae</name>
    <dbReference type="NCBI Taxonomy" id="2803861"/>
    <lineage>
        <taxon>Bacteria</taxon>
        <taxon>Bacillati</taxon>
        <taxon>Bacillota</taxon>
        <taxon>Clostridia</taxon>
        <taxon>Eubacteriales</taxon>
        <taxon>Clostridiaceae</taxon>
        <taxon>Clostridium</taxon>
    </lineage>
</organism>
<evidence type="ECO:0000313" key="1">
    <source>
        <dbReference type="EMBL" id="MBL4935321.1"/>
    </source>
</evidence>
<dbReference type="Proteomes" id="UP000632377">
    <property type="component" value="Unassembled WGS sequence"/>
</dbReference>
<accession>A0ABS1T7S3</accession>
<keyword evidence="2" id="KW-1185">Reference proteome</keyword>
<dbReference type="SMART" id="SM00028">
    <property type="entry name" value="TPR"/>
    <property type="match status" value="5"/>
</dbReference>
<proteinExistence type="predicted"/>
<reference evidence="1 2" key="1">
    <citation type="submission" date="2021-01" db="EMBL/GenBank/DDBJ databases">
        <title>Genome public.</title>
        <authorList>
            <person name="Liu C."/>
            <person name="Sun Q."/>
        </authorList>
    </citation>
    <scope>NUCLEOTIDE SEQUENCE [LARGE SCALE GENOMIC DNA]</scope>
    <source>
        <strain evidence="1 2">YIM B02515</strain>
    </source>
</reference>
<comment type="caution">
    <text evidence="1">The sequence shown here is derived from an EMBL/GenBank/DDBJ whole genome shotgun (WGS) entry which is preliminary data.</text>
</comment>
<dbReference type="SUPFAM" id="SSF48452">
    <property type="entry name" value="TPR-like"/>
    <property type="match status" value="2"/>
</dbReference>